<dbReference type="SMART" id="SM00506">
    <property type="entry name" value="A1pp"/>
    <property type="match status" value="1"/>
</dbReference>
<feature type="domain" description="Macro" evidence="1">
    <location>
        <begin position="1"/>
        <end position="151"/>
    </location>
</feature>
<keyword evidence="3" id="KW-1185">Reference proteome</keyword>
<dbReference type="EMBL" id="KP202158">
    <property type="protein sequence ID" value="AJD81924.1"/>
    <property type="molecule type" value="Genomic_DNA"/>
</dbReference>
<protein>
    <recommendedName>
        <fullName evidence="1">Macro domain-containing protein</fullName>
    </recommendedName>
</protein>
<accession>A0A0B5A2I5</accession>
<dbReference type="KEGG" id="vg:26627438"/>
<proteinExistence type="predicted"/>
<reference evidence="2 3" key="1">
    <citation type="submission" date="2014-11" db="EMBL/GenBank/DDBJ databases">
        <title>Complete genome sequence of vB_YenM_TG1, a broad host range bacteriophage which infects Yersinia enterocolitica.</title>
        <authorList>
            <person name="Leon-Velarde C.G."/>
            <person name="Kropinski A.M."/>
            <person name="Chen S."/>
            <person name="Griffiths M.W."/>
            <person name="Odumeru J.A."/>
        </authorList>
    </citation>
    <scope>NUCLEOTIDE SEQUENCE [LARGE SCALE GENOMIC DNA]</scope>
</reference>
<sequence length="151" mass="16564">MIIKEIDGDIVQLFREGNKIAHGCNCFHTMGAGVAGQLAKAFPGILKADKTHWPKGDLSKLGNYGSYYKHDAGYCFNLYTQYEPGPNVDYGAIANSFSKLNEMYVTTYSTPEIYIPKIGAGIAGGDWDIISKLINAVTPNLDIIVVNYKAY</sequence>
<dbReference type="GO" id="GO:0140291">
    <property type="term" value="P:peptidyl-glutamate ADP-deribosylation"/>
    <property type="evidence" value="ECO:0007669"/>
    <property type="project" value="TreeGrafter"/>
</dbReference>
<name>A0A0B5A2I5_9CAUD</name>
<dbReference type="PROSITE" id="PS51154">
    <property type="entry name" value="MACRO"/>
    <property type="match status" value="1"/>
</dbReference>
<dbReference type="PANTHER" id="PTHR12521">
    <property type="entry name" value="PROTEIN C6ORF130"/>
    <property type="match status" value="1"/>
</dbReference>
<dbReference type="RefSeq" id="YP_009200375.1">
    <property type="nucleotide sequence ID" value="NC_028820.1"/>
</dbReference>
<dbReference type="InterPro" id="IPR002589">
    <property type="entry name" value="Macro_dom"/>
</dbReference>
<dbReference type="Gene3D" id="3.40.220.10">
    <property type="entry name" value="Leucine Aminopeptidase, subunit E, domain 1"/>
    <property type="match status" value="1"/>
</dbReference>
<dbReference type="GeneID" id="26627438"/>
<dbReference type="InterPro" id="IPR050892">
    <property type="entry name" value="ADP-ribose_metab_enzymes"/>
</dbReference>
<dbReference type="Proteomes" id="UP000031805">
    <property type="component" value="Segment"/>
</dbReference>
<evidence type="ECO:0000259" key="1">
    <source>
        <dbReference type="PROSITE" id="PS51154"/>
    </source>
</evidence>
<evidence type="ECO:0000313" key="3">
    <source>
        <dbReference type="Proteomes" id="UP000031805"/>
    </source>
</evidence>
<evidence type="ECO:0000313" key="2">
    <source>
        <dbReference type="EMBL" id="AJD81924.1"/>
    </source>
</evidence>
<organism evidence="2 3">
    <name type="scientific">Yersinia phage vB_YenM_TG1</name>
    <dbReference type="NCBI Taxonomy" id="1589265"/>
    <lineage>
        <taxon>Viruses</taxon>
        <taxon>Duplodnaviria</taxon>
        <taxon>Heunggongvirae</taxon>
        <taxon>Uroviricota</taxon>
        <taxon>Caudoviricetes</taxon>
        <taxon>Pantevenvirales</taxon>
        <taxon>Straboviridae</taxon>
        <taxon>Tevenvirinae</taxon>
        <taxon>Tegunavirus</taxon>
        <taxon>Tegunavirus yenmtg1</taxon>
    </lineage>
</organism>
<dbReference type="PANTHER" id="PTHR12521:SF0">
    <property type="entry name" value="ADP-RIBOSE GLYCOHYDROLASE OARD1"/>
    <property type="match status" value="1"/>
</dbReference>
<dbReference type="SUPFAM" id="SSF52949">
    <property type="entry name" value="Macro domain-like"/>
    <property type="match status" value="1"/>
</dbReference>
<dbReference type="InterPro" id="IPR043472">
    <property type="entry name" value="Macro_dom-like"/>
</dbReference>
<gene>
    <name evidence="2" type="ORF">YenMTG1_114</name>
</gene>